<sequence>MVWPGFAAVADLIKDLIMKLSRFALALGIVMAGSFLARADAAAPPALSPAQMTAMHAKLSQAQKLINEIDQSYGTQFAIGPKMEMMAMSHMAKANMEMAKAMMEMQEMWTGTPSPSAYPSSLGGQ</sequence>
<accession>A0A8G2FLE2</accession>
<comment type="caution">
    <text evidence="1">The sequence shown here is derived from an EMBL/GenBank/DDBJ whole genome shotgun (WGS) entry which is preliminary data.</text>
</comment>
<dbReference type="AlphaFoldDB" id="A0A8G2FLE2"/>
<dbReference type="Proteomes" id="UP000186308">
    <property type="component" value="Unassembled WGS sequence"/>
</dbReference>
<name>A0A8G2FLE2_ACIRU</name>
<gene>
    <name evidence="1" type="ORF">SAMN05421828_108148</name>
</gene>
<protein>
    <submittedName>
        <fullName evidence="1">Uncharacterized protein</fullName>
    </submittedName>
</protein>
<dbReference type="EMBL" id="FTNE01000008">
    <property type="protein sequence ID" value="SIQ73678.1"/>
    <property type="molecule type" value="Genomic_DNA"/>
</dbReference>
<keyword evidence="2" id="KW-1185">Reference proteome</keyword>
<reference evidence="1 2" key="1">
    <citation type="submission" date="2017-01" db="EMBL/GenBank/DDBJ databases">
        <authorList>
            <person name="Varghese N."/>
            <person name="Submissions S."/>
        </authorList>
    </citation>
    <scope>NUCLEOTIDE SEQUENCE [LARGE SCALE GENOMIC DNA]</scope>
    <source>
        <strain evidence="1 2">ATCC 35905</strain>
    </source>
</reference>
<proteinExistence type="predicted"/>
<evidence type="ECO:0000313" key="2">
    <source>
        <dbReference type="Proteomes" id="UP000186308"/>
    </source>
</evidence>
<organism evidence="1 2">
    <name type="scientific">Acidiphilium rubrum</name>
    <dbReference type="NCBI Taxonomy" id="526"/>
    <lineage>
        <taxon>Bacteria</taxon>
        <taxon>Pseudomonadati</taxon>
        <taxon>Pseudomonadota</taxon>
        <taxon>Alphaproteobacteria</taxon>
        <taxon>Acetobacterales</taxon>
        <taxon>Acidocellaceae</taxon>
        <taxon>Acidiphilium</taxon>
    </lineage>
</organism>
<evidence type="ECO:0000313" key="1">
    <source>
        <dbReference type="EMBL" id="SIQ73678.1"/>
    </source>
</evidence>